<dbReference type="EMBL" id="WNTK01000002">
    <property type="protein sequence ID" value="KAG9490719.1"/>
    <property type="molecule type" value="Genomic_DNA"/>
</dbReference>
<sequence>MEGFNNDQVAFSSKLAQDSWQSCCPMISGLMLLSDQATTNRTQKGQESCMNTYVTNASNQSKMSNDYNASLLGSGCLSAYQQHSLTQTILAQKYFDN</sequence>
<dbReference type="Proteomes" id="UP000770717">
    <property type="component" value="Unassembled WGS sequence"/>
</dbReference>
<keyword evidence="2" id="KW-1185">Reference proteome</keyword>
<protein>
    <submittedName>
        <fullName evidence="1">Uncharacterized protein</fullName>
    </submittedName>
</protein>
<evidence type="ECO:0000313" key="1">
    <source>
        <dbReference type="EMBL" id="KAG9490719.1"/>
    </source>
</evidence>
<name>A0A8J6FNC6_ELECQ</name>
<evidence type="ECO:0000313" key="2">
    <source>
        <dbReference type="Proteomes" id="UP000770717"/>
    </source>
</evidence>
<proteinExistence type="predicted"/>
<organism evidence="1 2">
    <name type="scientific">Eleutherodactylus coqui</name>
    <name type="common">Puerto Rican coqui</name>
    <dbReference type="NCBI Taxonomy" id="57060"/>
    <lineage>
        <taxon>Eukaryota</taxon>
        <taxon>Metazoa</taxon>
        <taxon>Chordata</taxon>
        <taxon>Craniata</taxon>
        <taxon>Vertebrata</taxon>
        <taxon>Euteleostomi</taxon>
        <taxon>Amphibia</taxon>
        <taxon>Batrachia</taxon>
        <taxon>Anura</taxon>
        <taxon>Neobatrachia</taxon>
        <taxon>Hyloidea</taxon>
        <taxon>Eleutherodactylidae</taxon>
        <taxon>Eleutherodactylinae</taxon>
        <taxon>Eleutherodactylus</taxon>
        <taxon>Eleutherodactylus</taxon>
    </lineage>
</organism>
<accession>A0A8J6FNC6</accession>
<comment type="caution">
    <text evidence="1">The sequence shown here is derived from an EMBL/GenBank/DDBJ whole genome shotgun (WGS) entry which is preliminary data.</text>
</comment>
<reference evidence="1" key="1">
    <citation type="thesis" date="2020" institute="ProQuest LLC" country="789 East Eisenhower Parkway, Ann Arbor, MI, USA">
        <title>Comparative Genomics and Chromosome Evolution.</title>
        <authorList>
            <person name="Mudd A.B."/>
        </authorList>
    </citation>
    <scope>NUCLEOTIDE SEQUENCE</scope>
    <source>
        <strain evidence="1">HN-11 Male</strain>
        <tissue evidence="1">Kidney and liver</tissue>
    </source>
</reference>
<dbReference type="AlphaFoldDB" id="A0A8J6FNC6"/>
<gene>
    <name evidence="1" type="ORF">GDO78_006180</name>
</gene>